<dbReference type="InterPro" id="IPR026834">
    <property type="entry name" value="LHH"/>
</dbReference>
<dbReference type="Pfam" id="PF14411">
    <property type="entry name" value="LHH"/>
    <property type="match status" value="1"/>
</dbReference>
<evidence type="ECO:0000313" key="2">
    <source>
        <dbReference type="EMBL" id="KPC24279.1"/>
    </source>
</evidence>
<evidence type="ECO:0000259" key="1">
    <source>
        <dbReference type="Pfam" id="PF14411"/>
    </source>
</evidence>
<dbReference type="Proteomes" id="UP000037891">
    <property type="component" value="Unassembled WGS sequence"/>
</dbReference>
<comment type="caution">
    <text evidence="2">The sequence shown here is derived from an EMBL/GenBank/DDBJ whole genome shotgun (WGS) entry which is preliminary data.</text>
</comment>
<organism evidence="2 3">
    <name type="scientific">Pseudomonas syringae pv. cilantro</name>
    <dbReference type="NCBI Taxonomy" id="81035"/>
    <lineage>
        <taxon>Bacteria</taxon>
        <taxon>Pseudomonadati</taxon>
        <taxon>Pseudomonadota</taxon>
        <taxon>Gammaproteobacteria</taxon>
        <taxon>Pseudomonadales</taxon>
        <taxon>Pseudomonadaceae</taxon>
        <taxon>Pseudomonas</taxon>
        <taxon>Pseudomonas syringae</taxon>
    </lineage>
</organism>
<sequence>MHKPQTTALEKLRTLNPELSDRLNDAACALSQCAASIPVDDPRYGNFKERQDRGEGYKTEIAMLQATGEFGGRSWTDRSDDFLNSHGNVVQAADASVDTASGIVGGVGSYAGMMATSPVCVGVLTCALPAGLGVLGTQQLVGAWDSASQINAGFTSDQPGRVQAAFQLETFPGESSITKDLAANAGKSVLEMSAFGLAAKYFNGLSAADEVVFPWGGERIVGAKGPVSAGTGTTAGSDVASTTPKAGVFWNKTTVLDRTVYQRNDLFDPEALSTWRVRGKTVQGSNLERMASGRAPIGYDGKSVELHHLSQTEVNGFAGTRGSLAEVGSVFHSQNSSVLHVPSNAAQSFRYTRYKDSAEYRNPTTDYVSVPADLNAKTLTKQAKEFNSYQSDYWKLRARSGE</sequence>
<reference evidence="2 3" key="1">
    <citation type="submission" date="2015-07" db="EMBL/GenBank/DDBJ databases">
        <authorList>
            <person name="Noorani M."/>
        </authorList>
    </citation>
    <scope>NUCLEOTIDE SEQUENCE [LARGE SCALE GENOMIC DNA]</scope>
    <source>
        <strain evidence="2 3">0788_9</strain>
    </source>
</reference>
<dbReference type="RefSeq" id="WP_230081085.1">
    <property type="nucleotide sequence ID" value="NZ_LGLN01000092.1"/>
</dbReference>
<accession>A0A0N0GCN7</accession>
<dbReference type="EMBL" id="LGLN01000092">
    <property type="protein sequence ID" value="KPC24279.1"/>
    <property type="molecule type" value="Genomic_DNA"/>
</dbReference>
<protein>
    <submittedName>
        <fullName evidence="2">Adhesin/hemagglutinin</fullName>
    </submittedName>
</protein>
<feature type="domain" description="LHH" evidence="1">
    <location>
        <begin position="286"/>
        <end position="362"/>
    </location>
</feature>
<name>A0A0N0GCN7_PSESX</name>
<evidence type="ECO:0000313" key="3">
    <source>
        <dbReference type="Proteomes" id="UP000037891"/>
    </source>
</evidence>
<proteinExistence type="predicted"/>
<dbReference type="PATRIC" id="fig|81035.3.peg.4541"/>
<gene>
    <name evidence="2" type="ORF">ABJ99_4266</name>
</gene>
<dbReference type="AlphaFoldDB" id="A0A0N0GCN7"/>
<reference evidence="2 3" key="2">
    <citation type="submission" date="2015-10" db="EMBL/GenBank/DDBJ databases">
        <title>Comparative genomics and high-throughput reverse genetic screens identify a new phytobacterial MAMP and an Arabidopsis receptor required for immune elicitation.</title>
        <authorList>
            <person name="Mott G.A."/>
            <person name="Thakur S."/>
            <person name="Wang P.W."/>
            <person name="Desveaux D."/>
            <person name="Guttman D.S."/>
        </authorList>
    </citation>
    <scope>NUCLEOTIDE SEQUENCE [LARGE SCALE GENOMIC DNA]</scope>
    <source>
        <strain evidence="2 3">0788_9</strain>
    </source>
</reference>